<dbReference type="InterPro" id="IPR020904">
    <property type="entry name" value="Sc_DH/Rdtase_CS"/>
</dbReference>
<protein>
    <submittedName>
        <fullName evidence="3">Glucose 1-dehydrogenase</fullName>
    </submittedName>
</protein>
<dbReference type="RefSeq" id="WP_121218006.1">
    <property type="nucleotide sequence ID" value="NZ_JBIUBA010000019.1"/>
</dbReference>
<dbReference type="Gene3D" id="3.40.50.720">
    <property type="entry name" value="NAD(P)-binding Rossmann-like Domain"/>
    <property type="match status" value="1"/>
</dbReference>
<evidence type="ECO:0000256" key="1">
    <source>
        <dbReference type="ARBA" id="ARBA00006484"/>
    </source>
</evidence>
<dbReference type="SUPFAM" id="SSF51735">
    <property type="entry name" value="NAD(P)-binding Rossmann-fold domains"/>
    <property type="match status" value="1"/>
</dbReference>
<dbReference type="OrthoDB" id="9803333at2"/>
<dbReference type="GO" id="GO:0016491">
    <property type="term" value="F:oxidoreductase activity"/>
    <property type="evidence" value="ECO:0007669"/>
    <property type="project" value="UniProtKB-KW"/>
</dbReference>
<dbReference type="FunFam" id="3.40.50.720:FF:000084">
    <property type="entry name" value="Short-chain dehydrogenase reductase"/>
    <property type="match status" value="1"/>
</dbReference>
<keyword evidence="2" id="KW-0560">Oxidoreductase</keyword>
<evidence type="ECO:0000313" key="4">
    <source>
        <dbReference type="Proteomes" id="UP000272729"/>
    </source>
</evidence>
<accession>A0A495X274</accession>
<evidence type="ECO:0000256" key="2">
    <source>
        <dbReference type="ARBA" id="ARBA00023002"/>
    </source>
</evidence>
<dbReference type="PANTHER" id="PTHR43639:SF1">
    <property type="entry name" value="SHORT-CHAIN DEHYDROGENASE_REDUCTASE FAMILY PROTEIN"/>
    <property type="match status" value="1"/>
</dbReference>
<comment type="similarity">
    <text evidence="1">Belongs to the short-chain dehydrogenases/reductases (SDR) family.</text>
</comment>
<dbReference type="Pfam" id="PF13561">
    <property type="entry name" value="adh_short_C2"/>
    <property type="match status" value="1"/>
</dbReference>
<organism evidence="3 4">
    <name type="scientific">Saccharothrix variisporea</name>
    <dbReference type="NCBI Taxonomy" id="543527"/>
    <lineage>
        <taxon>Bacteria</taxon>
        <taxon>Bacillati</taxon>
        <taxon>Actinomycetota</taxon>
        <taxon>Actinomycetes</taxon>
        <taxon>Pseudonocardiales</taxon>
        <taxon>Pseudonocardiaceae</taxon>
        <taxon>Saccharothrix</taxon>
    </lineage>
</organism>
<dbReference type="EMBL" id="RBXR01000001">
    <property type="protein sequence ID" value="RKT67596.1"/>
    <property type="molecule type" value="Genomic_DNA"/>
</dbReference>
<comment type="caution">
    <text evidence="3">The sequence shown here is derived from an EMBL/GenBank/DDBJ whole genome shotgun (WGS) entry which is preliminary data.</text>
</comment>
<dbReference type="PANTHER" id="PTHR43639">
    <property type="entry name" value="OXIDOREDUCTASE, SHORT-CHAIN DEHYDROGENASE/REDUCTASE FAMILY (AFU_ORTHOLOGUE AFUA_5G02870)"/>
    <property type="match status" value="1"/>
</dbReference>
<gene>
    <name evidence="3" type="ORF">DFJ66_0772</name>
</gene>
<reference evidence="3 4" key="1">
    <citation type="submission" date="2018-10" db="EMBL/GenBank/DDBJ databases">
        <title>Sequencing the genomes of 1000 actinobacteria strains.</title>
        <authorList>
            <person name="Klenk H.-P."/>
        </authorList>
    </citation>
    <scope>NUCLEOTIDE SEQUENCE [LARGE SCALE GENOMIC DNA]</scope>
    <source>
        <strain evidence="3 4">DSM 43911</strain>
    </source>
</reference>
<dbReference type="InterPro" id="IPR002347">
    <property type="entry name" value="SDR_fam"/>
</dbReference>
<dbReference type="Proteomes" id="UP000272729">
    <property type="component" value="Unassembled WGS sequence"/>
</dbReference>
<name>A0A495X274_9PSEU</name>
<sequence length="244" mass="25358">MILKHKHALVTGASRGIGRVIAGTLAAEGARVAVHYGTNERLAHDVVAEITAAGGSAFAVGADLRRPEEVHGLFDAVLAEFGRLDVLVNNAGLAHHGPVESYDERVFADMLAVNVTAPFLAMRLAARHLSEGGRVITLSSALTRSALADHGVYAATKAAVEQLGFALSKELGARGITVNNVLPGPTETDAFTEDLRARLAPVVAQTPLGRFGQAGDIADVVAFLASDRARWVTGQSIVASGGLI</sequence>
<dbReference type="InterPro" id="IPR036291">
    <property type="entry name" value="NAD(P)-bd_dom_sf"/>
</dbReference>
<dbReference type="PRINTS" id="PR00081">
    <property type="entry name" value="GDHRDH"/>
</dbReference>
<proteinExistence type="inferred from homology"/>
<evidence type="ECO:0000313" key="3">
    <source>
        <dbReference type="EMBL" id="RKT67596.1"/>
    </source>
</evidence>
<keyword evidence="4" id="KW-1185">Reference proteome</keyword>
<dbReference type="PRINTS" id="PR00080">
    <property type="entry name" value="SDRFAMILY"/>
</dbReference>
<dbReference type="PROSITE" id="PS00061">
    <property type="entry name" value="ADH_SHORT"/>
    <property type="match status" value="1"/>
</dbReference>
<dbReference type="AlphaFoldDB" id="A0A495X274"/>